<evidence type="ECO:0000256" key="6">
    <source>
        <dbReference type="ARBA" id="ARBA00023136"/>
    </source>
</evidence>
<protein>
    <submittedName>
        <fullName evidence="8">Cobalt/nickel transport system permease protein</fullName>
    </submittedName>
</protein>
<evidence type="ECO:0000256" key="7">
    <source>
        <dbReference type="SAM" id="Phobius"/>
    </source>
</evidence>
<dbReference type="PANTHER" id="PTHR34857:SF2">
    <property type="entry name" value="SLL0384 PROTEIN"/>
    <property type="match status" value="1"/>
</dbReference>
<dbReference type="RefSeq" id="WP_207896663.1">
    <property type="nucleotide sequence ID" value="NZ_SLYB01000001.1"/>
</dbReference>
<evidence type="ECO:0000313" key="8">
    <source>
        <dbReference type="EMBL" id="TCP97708.1"/>
    </source>
</evidence>
<dbReference type="Pfam" id="PF02361">
    <property type="entry name" value="CbiQ"/>
    <property type="match status" value="1"/>
</dbReference>
<keyword evidence="3" id="KW-1003">Cell membrane</keyword>
<dbReference type="InterPro" id="IPR051611">
    <property type="entry name" value="ECF_transporter_component"/>
</dbReference>
<reference evidence="8 9" key="1">
    <citation type="submission" date="2019-03" db="EMBL/GenBank/DDBJ databases">
        <title>Genomic Encyclopedia of Type Strains, Phase IV (KMG-IV): sequencing the most valuable type-strain genomes for metagenomic binning, comparative biology and taxonomic classification.</title>
        <authorList>
            <person name="Goeker M."/>
        </authorList>
    </citation>
    <scope>NUCLEOTIDE SEQUENCE [LARGE SCALE GENOMIC DNA]</scope>
    <source>
        <strain evidence="8 9">DSM 28404</strain>
    </source>
</reference>
<accession>A0A4R2TK91</accession>
<evidence type="ECO:0000256" key="5">
    <source>
        <dbReference type="ARBA" id="ARBA00022989"/>
    </source>
</evidence>
<comment type="similarity">
    <text evidence="2">Belongs to the CbiQ family.</text>
</comment>
<sequence>MKFSVFSPHFLLLSLLQPHWRLVYAFLFGLAISAIQQIDWLIGLNCAAIITLLLTLIFNKKSLKPYFFRWLAINGFTLLIWLTMSWKISGQGIGFNPEGIRLALLISLRMNLILFIIWLCLMNVTDVILVQAIAKLPLPSKLIQLFILTVRYISLLGEINRKMDIAMRARGYQPKLDRRTVKVYAQRIVLLLIHAMLKAEKAEMALKARGFQFK</sequence>
<keyword evidence="6 7" id="KW-0472">Membrane</keyword>
<feature type="transmembrane region" description="Helical" evidence="7">
    <location>
        <begin position="142"/>
        <end position="159"/>
    </location>
</feature>
<dbReference type="AlphaFoldDB" id="A0A4R2TK91"/>
<comment type="subcellular location">
    <subcellularLocation>
        <location evidence="1">Membrane</location>
        <topology evidence="1">Multi-pass membrane protein</topology>
    </subcellularLocation>
</comment>
<feature type="transmembrane region" description="Helical" evidence="7">
    <location>
        <begin position="41"/>
        <end position="59"/>
    </location>
</feature>
<dbReference type="PANTHER" id="PTHR34857">
    <property type="entry name" value="SLL0384 PROTEIN"/>
    <property type="match status" value="1"/>
</dbReference>
<evidence type="ECO:0000313" key="9">
    <source>
        <dbReference type="Proteomes" id="UP000295763"/>
    </source>
</evidence>
<evidence type="ECO:0000256" key="4">
    <source>
        <dbReference type="ARBA" id="ARBA00022692"/>
    </source>
</evidence>
<feature type="transmembrane region" description="Helical" evidence="7">
    <location>
        <begin position="66"/>
        <end position="88"/>
    </location>
</feature>
<dbReference type="InterPro" id="IPR003339">
    <property type="entry name" value="ABC/ECF_trnsptr_transmembrane"/>
</dbReference>
<keyword evidence="5 7" id="KW-1133">Transmembrane helix</keyword>
<comment type="caution">
    <text evidence="8">The sequence shown here is derived from an EMBL/GenBank/DDBJ whole genome shotgun (WGS) entry which is preliminary data.</text>
</comment>
<keyword evidence="4 7" id="KW-0812">Transmembrane</keyword>
<dbReference type="GO" id="GO:0005886">
    <property type="term" value="C:plasma membrane"/>
    <property type="evidence" value="ECO:0007669"/>
    <property type="project" value="UniProtKB-ARBA"/>
</dbReference>
<dbReference type="EMBL" id="SLYB01000001">
    <property type="protein sequence ID" value="TCP97708.1"/>
    <property type="molecule type" value="Genomic_DNA"/>
</dbReference>
<evidence type="ECO:0000256" key="3">
    <source>
        <dbReference type="ARBA" id="ARBA00022475"/>
    </source>
</evidence>
<dbReference type="Proteomes" id="UP000295763">
    <property type="component" value="Unassembled WGS sequence"/>
</dbReference>
<keyword evidence="9" id="KW-1185">Reference proteome</keyword>
<dbReference type="CDD" id="cd16914">
    <property type="entry name" value="EcfT"/>
    <property type="match status" value="1"/>
</dbReference>
<proteinExistence type="inferred from homology"/>
<evidence type="ECO:0000256" key="2">
    <source>
        <dbReference type="ARBA" id="ARBA00008564"/>
    </source>
</evidence>
<organism evidence="8 9">
    <name type="scientific">Cricetibacter osteomyelitidis</name>
    <dbReference type="NCBI Taxonomy" id="1521931"/>
    <lineage>
        <taxon>Bacteria</taxon>
        <taxon>Pseudomonadati</taxon>
        <taxon>Pseudomonadota</taxon>
        <taxon>Gammaproteobacteria</taxon>
        <taxon>Pasteurellales</taxon>
        <taxon>Pasteurellaceae</taxon>
        <taxon>Cricetibacter</taxon>
    </lineage>
</organism>
<name>A0A4R2TK91_9PAST</name>
<gene>
    <name evidence="8" type="ORF">EDC44_10191</name>
</gene>
<evidence type="ECO:0000256" key="1">
    <source>
        <dbReference type="ARBA" id="ARBA00004141"/>
    </source>
</evidence>